<evidence type="ECO:0000313" key="3">
    <source>
        <dbReference type="Proteomes" id="UP000192578"/>
    </source>
</evidence>
<feature type="signal peptide" evidence="1">
    <location>
        <begin position="1"/>
        <end position="23"/>
    </location>
</feature>
<dbReference type="Proteomes" id="UP000192578">
    <property type="component" value="Unassembled WGS sequence"/>
</dbReference>
<comment type="caution">
    <text evidence="2">The sequence shown here is derived from an EMBL/GenBank/DDBJ whole genome shotgun (WGS) entry which is preliminary data.</text>
</comment>
<dbReference type="EMBL" id="MTYJ01000198">
    <property type="protein sequence ID" value="OWA50648.1"/>
    <property type="molecule type" value="Genomic_DNA"/>
</dbReference>
<evidence type="ECO:0000256" key="1">
    <source>
        <dbReference type="SAM" id="SignalP"/>
    </source>
</evidence>
<name>A0A9X6NDH8_HYPEX</name>
<keyword evidence="1" id="KW-0732">Signal</keyword>
<feature type="chain" id="PRO_5040934139" evidence="1">
    <location>
        <begin position="24"/>
        <end position="120"/>
    </location>
</feature>
<organism evidence="2 3">
    <name type="scientific">Hypsibius exemplaris</name>
    <name type="common">Freshwater tardigrade</name>
    <dbReference type="NCBI Taxonomy" id="2072580"/>
    <lineage>
        <taxon>Eukaryota</taxon>
        <taxon>Metazoa</taxon>
        <taxon>Ecdysozoa</taxon>
        <taxon>Tardigrada</taxon>
        <taxon>Eutardigrada</taxon>
        <taxon>Parachela</taxon>
        <taxon>Hypsibioidea</taxon>
        <taxon>Hypsibiidae</taxon>
        <taxon>Hypsibius</taxon>
    </lineage>
</organism>
<accession>A0A9X6NDH8</accession>
<dbReference type="AlphaFoldDB" id="A0A9X6NDH8"/>
<proteinExistence type="predicted"/>
<protein>
    <submittedName>
        <fullName evidence="2">Uncharacterized protein</fullName>
    </submittedName>
</protein>
<reference evidence="3" key="1">
    <citation type="submission" date="2017-01" db="EMBL/GenBank/DDBJ databases">
        <title>Comparative genomics of anhydrobiosis in the tardigrade Hypsibius dujardini.</title>
        <authorList>
            <person name="Yoshida Y."/>
            <person name="Koutsovoulos G."/>
            <person name="Laetsch D."/>
            <person name="Stevens L."/>
            <person name="Kumar S."/>
            <person name="Horikawa D."/>
            <person name="Ishino K."/>
            <person name="Komine S."/>
            <person name="Tomita M."/>
            <person name="Blaxter M."/>
            <person name="Arakawa K."/>
        </authorList>
    </citation>
    <scope>NUCLEOTIDE SEQUENCE [LARGE SCALE GENOMIC DNA]</scope>
    <source>
        <strain evidence="3">Z151</strain>
    </source>
</reference>
<evidence type="ECO:0000313" key="2">
    <source>
        <dbReference type="EMBL" id="OWA50648.1"/>
    </source>
</evidence>
<keyword evidence="3" id="KW-1185">Reference proteome</keyword>
<sequence length="120" mass="13093">MNLAWYMPGLALLLLNQPGQGTALSPGLAGSTITLVRAGNLTWILAGDMRNLRSRYGHWNRKRVVSVNVLNQAESDILLNLTTVIDDAYFAVTPLLLAKPTDSTITFVRAGNLTWILKGT</sequence>
<gene>
    <name evidence="2" type="ORF">BV898_15158</name>
</gene>